<evidence type="ECO:0000256" key="1">
    <source>
        <dbReference type="ARBA" id="ARBA00008580"/>
    </source>
</evidence>
<dbReference type="Gene3D" id="6.10.10.120">
    <property type="entry name" value="Antitoxin ParD1-like"/>
    <property type="match status" value="1"/>
</dbReference>
<dbReference type="Pfam" id="PF03693">
    <property type="entry name" value="ParD_antitoxin"/>
    <property type="match status" value="1"/>
</dbReference>
<keyword evidence="4" id="KW-1185">Reference proteome</keyword>
<dbReference type="PANTHER" id="PTHR36582:SF2">
    <property type="entry name" value="ANTITOXIN PARD"/>
    <property type="match status" value="1"/>
</dbReference>
<dbReference type="InterPro" id="IPR010985">
    <property type="entry name" value="Ribbon_hlx_hlx"/>
</dbReference>
<name>A0A2A6FCM8_9HYPH</name>
<sequence>MRTTQPLTITLPLDMAQMVKDKVSSGEYATESEVIRDGLRTLAARDAAVERWLREEVVPTLADARAHPERLLTADQLRKNLSSQIDVITAQPRSGA</sequence>
<comment type="similarity">
    <text evidence="1">Belongs to the ParD antitoxin family.</text>
</comment>
<accession>A0A2A6FCM8</accession>
<dbReference type="Proteomes" id="UP000219182">
    <property type="component" value="Unassembled WGS sequence"/>
</dbReference>
<reference evidence="3 4" key="1">
    <citation type="submission" date="2017-09" db="EMBL/GenBank/DDBJ databases">
        <title>Mesorhizobum sanjuanii sp. nov. isolated from nodules of Lotus tenuis in saline-alkaline lowlands of Flooding Pampa.</title>
        <authorList>
            <person name="Sannazzaro A.I."/>
            <person name="Torres Tejerizo G.A."/>
            <person name="Fontana F."/>
            <person name="Cumpa Velazquez L.M."/>
            <person name="Hansen L."/>
            <person name="Pistorio M."/>
            <person name="Estrella M.J."/>
        </authorList>
    </citation>
    <scope>NUCLEOTIDE SEQUENCE [LARGE SCALE GENOMIC DNA]</scope>
    <source>
        <strain evidence="3 4">BSA136</strain>
    </source>
</reference>
<dbReference type="EMBL" id="NWQG01000124">
    <property type="protein sequence ID" value="PDQ19475.1"/>
    <property type="molecule type" value="Genomic_DNA"/>
</dbReference>
<evidence type="ECO:0000256" key="2">
    <source>
        <dbReference type="ARBA" id="ARBA00022649"/>
    </source>
</evidence>
<dbReference type="InterPro" id="IPR022789">
    <property type="entry name" value="ParD"/>
</dbReference>
<dbReference type="InterPro" id="IPR038296">
    <property type="entry name" value="ParD_sf"/>
</dbReference>
<organism evidence="3 4">
    <name type="scientific">Mesorhizobium sanjuanii</name>
    <dbReference type="NCBI Taxonomy" id="2037900"/>
    <lineage>
        <taxon>Bacteria</taxon>
        <taxon>Pseudomonadati</taxon>
        <taxon>Pseudomonadota</taxon>
        <taxon>Alphaproteobacteria</taxon>
        <taxon>Hyphomicrobiales</taxon>
        <taxon>Phyllobacteriaceae</taxon>
        <taxon>Mesorhizobium</taxon>
    </lineage>
</organism>
<evidence type="ECO:0000313" key="3">
    <source>
        <dbReference type="EMBL" id="PDQ19475.1"/>
    </source>
</evidence>
<dbReference type="RefSeq" id="WP_097575338.1">
    <property type="nucleotide sequence ID" value="NZ_NWQG01000124.1"/>
</dbReference>
<proteinExistence type="inferred from homology"/>
<comment type="caution">
    <text evidence="3">The sequence shown here is derived from an EMBL/GenBank/DDBJ whole genome shotgun (WGS) entry which is preliminary data.</text>
</comment>
<evidence type="ECO:0000313" key="4">
    <source>
        <dbReference type="Proteomes" id="UP000219182"/>
    </source>
</evidence>
<keyword evidence="2" id="KW-1277">Toxin-antitoxin system</keyword>
<gene>
    <name evidence="3" type="ORF">CN311_19355</name>
</gene>
<dbReference type="CDD" id="cd22231">
    <property type="entry name" value="RHH_NikR_HicB-like"/>
    <property type="match status" value="1"/>
</dbReference>
<dbReference type="GO" id="GO:0006355">
    <property type="term" value="P:regulation of DNA-templated transcription"/>
    <property type="evidence" value="ECO:0007669"/>
    <property type="project" value="InterPro"/>
</dbReference>
<dbReference type="PANTHER" id="PTHR36582">
    <property type="entry name" value="ANTITOXIN PARD"/>
    <property type="match status" value="1"/>
</dbReference>
<dbReference type="SUPFAM" id="SSF47598">
    <property type="entry name" value="Ribbon-helix-helix"/>
    <property type="match status" value="1"/>
</dbReference>
<protein>
    <submittedName>
        <fullName evidence="3">Type II toxin-antitoxin system ParD family antitoxin</fullName>
    </submittedName>
</protein>
<dbReference type="AlphaFoldDB" id="A0A2A6FCM8"/>